<organism evidence="2 3">
    <name type="scientific">Dankookia rubra</name>
    <dbReference type="NCBI Taxonomy" id="1442381"/>
    <lineage>
        <taxon>Bacteria</taxon>
        <taxon>Pseudomonadati</taxon>
        <taxon>Pseudomonadota</taxon>
        <taxon>Alphaproteobacteria</taxon>
        <taxon>Acetobacterales</taxon>
        <taxon>Roseomonadaceae</taxon>
        <taxon>Dankookia</taxon>
    </lineage>
</organism>
<dbReference type="SUPFAM" id="SSF50346">
    <property type="entry name" value="PRC-barrel domain"/>
    <property type="match status" value="1"/>
</dbReference>
<dbReference type="EMBL" id="SMSJ01000061">
    <property type="protein sequence ID" value="TDH59557.1"/>
    <property type="molecule type" value="Genomic_DNA"/>
</dbReference>
<feature type="domain" description="PRC-barrel" evidence="1">
    <location>
        <begin position="2"/>
        <end position="77"/>
    </location>
</feature>
<evidence type="ECO:0000313" key="3">
    <source>
        <dbReference type="Proteomes" id="UP000295096"/>
    </source>
</evidence>
<name>A0A4R5QBB8_9PROT</name>
<dbReference type="PANTHER" id="PTHR36505">
    <property type="entry name" value="BLR1072 PROTEIN"/>
    <property type="match status" value="1"/>
</dbReference>
<evidence type="ECO:0000313" key="2">
    <source>
        <dbReference type="EMBL" id="TDH59557.1"/>
    </source>
</evidence>
<dbReference type="OrthoDB" id="8021018at2"/>
<dbReference type="AlphaFoldDB" id="A0A4R5QBB8"/>
<sequence length="78" mass="8602">MIASDKVEGTAVYDRNGSRLGSVYNVMIDKYSGQVAYAAMSFGGFLGIGERYHPLPWRMLTYDTGLGGYVVDVSREKL</sequence>
<protein>
    <submittedName>
        <fullName evidence="2">PRC-barrel domain containing protein</fullName>
    </submittedName>
</protein>
<comment type="caution">
    <text evidence="2">The sequence shown here is derived from an EMBL/GenBank/DDBJ whole genome shotgun (WGS) entry which is preliminary data.</text>
</comment>
<dbReference type="InterPro" id="IPR027275">
    <property type="entry name" value="PRC-brl_dom"/>
</dbReference>
<gene>
    <name evidence="2" type="ORF">E2C06_26590</name>
</gene>
<proteinExistence type="predicted"/>
<dbReference type="InterPro" id="IPR011033">
    <property type="entry name" value="PRC_barrel-like_sf"/>
</dbReference>
<dbReference type="PANTHER" id="PTHR36505:SF1">
    <property type="entry name" value="BLR1072 PROTEIN"/>
    <property type="match status" value="1"/>
</dbReference>
<dbReference type="Proteomes" id="UP000295096">
    <property type="component" value="Unassembled WGS sequence"/>
</dbReference>
<reference evidence="2 3" key="1">
    <citation type="journal article" date="2016" name="J. Microbiol.">
        <title>Dankookia rubra gen. nov., sp. nov., an alphaproteobacterium isolated from sediment of a shallow stream.</title>
        <authorList>
            <person name="Kim W.H."/>
            <person name="Kim D.H."/>
            <person name="Kang K."/>
            <person name="Ahn T.Y."/>
        </authorList>
    </citation>
    <scope>NUCLEOTIDE SEQUENCE [LARGE SCALE GENOMIC DNA]</scope>
    <source>
        <strain evidence="2 3">JCM30602</strain>
    </source>
</reference>
<dbReference type="Gene3D" id="2.30.30.240">
    <property type="entry name" value="PRC-barrel domain"/>
    <property type="match status" value="1"/>
</dbReference>
<accession>A0A4R5QBB8</accession>
<keyword evidence="3" id="KW-1185">Reference proteome</keyword>
<dbReference type="Pfam" id="PF05239">
    <property type="entry name" value="PRC"/>
    <property type="match status" value="1"/>
</dbReference>
<evidence type="ECO:0000259" key="1">
    <source>
        <dbReference type="Pfam" id="PF05239"/>
    </source>
</evidence>